<proteinExistence type="predicted"/>
<evidence type="ECO:0000313" key="2">
    <source>
        <dbReference type="Proteomes" id="UP000525652"/>
    </source>
</evidence>
<protein>
    <submittedName>
        <fullName evidence="1">Uncharacterized protein</fullName>
    </submittedName>
</protein>
<comment type="caution">
    <text evidence="1">The sequence shown here is derived from an EMBL/GenBank/DDBJ whole genome shotgun (WGS) entry which is preliminary data.</text>
</comment>
<evidence type="ECO:0000313" key="1">
    <source>
        <dbReference type="EMBL" id="MBC2602299.1"/>
    </source>
</evidence>
<accession>A0A7X1E4Q3</accession>
<organism evidence="1 2">
    <name type="scientific">Puniceicoccus vermicola</name>
    <dbReference type="NCBI Taxonomy" id="388746"/>
    <lineage>
        <taxon>Bacteria</taxon>
        <taxon>Pseudomonadati</taxon>
        <taxon>Verrucomicrobiota</taxon>
        <taxon>Opitutia</taxon>
        <taxon>Puniceicoccales</taxon>
        <taxon>Puniceicoccaceae</taxon>
        <taxon>Puniceicoccus</taxon>
    </lineage>
</organism>
<dbReference type="AlphaFoldDB" id="A0A7X1E4Q3"/>
<keyword evidence="2" id="KW-1185">Reference proteome</keyword>
<dbReference type="EMBL" id="JACHVA010000085">
    <property type="protein sequence ID" value="MBC2602299.1"/>
    <property type="molecule type" value="Genomic_DNA"/>
</dbReference>
<name>A0A7X1E4Q3_9BACT</name>
<dbReference type="RefSeq" id="WP_185692991.1">
    <property type="nucleotide sequence ID" value="NZ_JACHVA010000085.1"/>
</dbReference>
<gene>
    <name evidence="1" type="ORF">H5P30_10970</name>
</gene>
<dbReference type="Proteomes" id="UP000525652">
    <property type="component" value="Unassembled WGS sequence"/>
</dbReference>
<sequence length="126" mass="14620">MKFNSPLDHVDYSRWFTDSVTLDFNSFVLSTVSGKKSSGDFRRVHISSSRCHYFSAFNEFARNQDDPGGHVIFHHTDSHLLNWIEDYTTIFATEVKREDVQHYSVLLSDNIFHFVSSDVPTIVEEI</sequence>
<reference evidence="1 2" key="1">
    <citation type="submission" date="2020-07" db="EMBL/GenBank/DDBJ databases">
        <authorList>
            <person name="Feng X."/>
        </authorList>
    </citation>
    <scope>NUCLEOTIDE SEQUENCE [LARGE SCALE GENOMIC DNA]</scope>
    <source>
        <strain evidence="1 2">JCM14086</strain>
    </source>
</reference>